<comment type="similarity">
    <text evidence="2">Belongs to the UPF0702 family.</text>
</comment>
<name>A0A6B8MA62_9HYPH</name>
<dbReference type="AlphaFoldDB" id="A0A6B8MA62"/>
<dbReference type="Gene3D" id="3.30.240.20">
    <property type="entry name" value="bsu07140 like domains"/>
    <property type="match status" value="1"/>
</dbReference>
<dbReference type="Pfam" id="PF04239">
    <property type="entry name" value="DUF421"/>
    <property type="match status" value="1"/>
</dbReference>
<evidence type="ECO:0000256" key="1">
    <source>
        <dbReference type="ARBA" id="ARBA00004651"/>
    </source>
</evidence>
<dbReference type="InterPro" id="IPR007353">
    <property type="entry name" value="DUF421"/>
</dbReference>
<dbReference type="RefSeq" id="WP_016919069.1">
    <property type="nucleotide sequence ID" value="NZ_CP044331.1"/>
</dbReference>
<evidence type="ECO:0000256" key="5">
    <source>
        <dbReference type="ARBA" id="ARBA00022989"/>
    </source>
</evidence>
<keyword evidence="3" id="KW-1003">Cell membrane</keyword>
<evidence type="ECO:0000256" key="4">
    <source>
        <dbReference type="ARBA" id="ARBA00022692"/>
    </source>
</evidence>
<protein>
    <submittedName>
        <fullName evidence="9">DUF421 domain-containing protein</fullName>
    </submittedName>
</protein>
<evidence type="ECO:0000256" key="7">
    <source>
        <dbReference type="SAM" id="Phobius"/>
    </source>
</evidence>
<evidence type="ECO:0000256" key="6">
    <source>
        <dbReference type="ARBA" id="ARBA00023136"/>
    </source>
</evidence>
<sequence>MNSDDIFGTTNHISLAQECARAALIFFFGLALLRVSGRRAYAKWSALDVFVSVIAGSNFSRALTGGAPLWGTLAATALLMALHWSLSRLAAYAPLLSRLLEGRPIILGEDAHINRDLLLWHGVSEQDLRVALRQKGLEGIDDVRLFVLEPNGKFSAIRKG</sequence>
<keyword evidence="6 7" id="KW-0472">Membrane</keyword>
<reference evidence="9 10" key="1">
    <citation type="submission" date="2019-09" db="EMBL/GenBank/DDBJ databases">
        <title>Isolation and complete genome sequencing of Methylocystis species.</title>
        <authorList>
            <person name="Rumah B.L."/>
            <person name="Stead C.E."/>
            <person name="Stevens B.C."/>
            <person name="Minton N.P."/>
            <person name="Grosse-Honebrink A."/>
            <person name="Zhang Y."/>
        </authorList>
    </citation>
    <scope>NUCLEOTIDE SEQUENCE [LARGE SCALE GENOMIC DNA]</scope>
    <source>
        <strain evidence="9 10">BRCS2</strain>
    </source>
</reference>
<accession>A0A6B8MA62</accession>
<proteinExistence type="inferred from homology"/>
<evidence type="ECO:0000256" key="2">
    <source>
        <dbReference type="ARBA" id="ARBA00006448"/>
    </source>
</evidence>
<evidence type="ECO:0000259" key="8">
    <source>
        <dbReference type="Pfam" id="PF04239"/>
    </source>
</evidence>
<dbReference type="EMBL" id="CP044331">
    <property type="protein sequence ID" value="QGM98642.1"/>
    <property type="molecule type" value="Genomic_DNA"/>
</dbReference>
<dbReference type="Proteomes" id="UP000422569">
    <property type="component" value="Chromosome"/>
</dbReference>
<keyword evidence="4 7" id="KW-0812">Transmembrane</keyword>
<dbReference type="PANTHER" id="PTHR34582">
    <property type="entry name" value="UPF0702 TRANSMEMBRANE PROTEIN YCAP"/>
    <property type="match status" value="1"/>
</dbReference>
<dbReference type="KEGG" id="mpar:F7D14_14920"/>
<evidence type="ECO:0000313" key="10">
    <source>
        <dbReference type="Proteomes" id="UP000422569"/>
    </source>
</evidence>
<organism evidence="9 10">
    <name type="scientific">Methylocystis parvus</name>
    <dbReference type="NCBI Taxonomy" id="134"/>
    <lineage>
        <taxon>Bacteria</taxon>
        <taxon>Pseudomonadati</taxon>
        <taxon>Pseudomonadota</taxon>
        <taxon>Alphaproteobacteria</taxon>
        <taxon>Hyphomicrobiales</taxon>
        <taxon>Methylocystaceae</taxon>
        <taxon>Methylocystis</taxon>
    </lineage>
</organism>
<comment type="subcellular location">
    <subcellularLocation>
        <location evidence="1">Cell membrane</location>
        <topology evidence="1">Multi-pass membrane protein</topology>
    </subcellularLocation>
</comment>
<dbReference type="PANTHER" id="PTHR34582:SF6">
    <property type="entry name" value="UPF0702 TRANSMEMBRANE PROTEIN YCAP"/>
    <property type="match status" value="1"/>
</dbReference>
<feature type="domain" description="YetF C-terminal" evidence="8">
    <location>
        <begin position="96"/>
        <end position="159"/>
    </location>
</feature>
<dbReference type="InterPro" id="IPR023090">
    <property type="entry name" value="UPF0702_alpha/beta_dom_sf"/>
</dbReference>
<keyword evidence="10" id="KW-1185">Reference proteome</keyword>
<dbReference type="GO" id="GO:0005886">
    <property type="term" value="C:plasma membrane"/>
    <property type="evidence" value="ECO:0007669"/>
    <property type="project" value="UniProtKB-SubCell"/>
</dbReference>
<evidence type="ECO:0000256" key="3">
    <source>
        <dbReference type="ARBA" id="ARBA00022475"/>
    </source>
</evidence>
<gene>
    <name evidence="9" type="ORF">F7D14_14920</name>
</gene>
<feature type="transmembrane region" description="Helical" evidence="7">
    <location>
        <begin position="12"/>
        <end position="33"/>
    </location>
</feature>
<keyword evidence="5 7" id="KW-1133">Transmembrane helix</keyword>
<evidence type="ECO:0000313" key="9">
    <source>
        <dbReference type="EMBL" id="QGM98642.1"/>
    </source>
</evidence>